<evidence type="ECO:0000256" key="1">
    <source>
        <dbReference type="ARBA" id="ARBA00022737"/>
    </source>
</evidence>
<evidence type="ECO:0000259" key="2">
    <source>
        <dbReference type="Pfam" id="PF24883"/>
    </source>
</evidence>
<dbReference type="AlphaFoldDB" id="A0A2C5Z0H5"/>
<dbReference type="Pfam" id="PF24883">
    <property type="entry name" value="NPHP3_N"/>
    <property type="match status" value="1"/>
</dbReference>
<dbReference type="InterPro" id="IPR035994">
    <property type="entry name" value="Nucleoside_phosphorylase_sf"/>
</dbReference>
<dbReference type="InterPro" id="IPR056884">
    <property type="entry name" value="NPHP3-like_N"/>
</dbReference>
<gene>
    <name evidence="3" type="ORF">CDD80_3760</name>
</gene>
<dbReference type="EMBL" id="NJES01000338">
    <property type="protein sequence ID" value="PHH73516.1"/>
    <property type="molecule type" value="Genomic_DNA"/>
</dbReference>
<evidence type="ECO:0000313" key="3">
    <source>
        <dbReference type="EMBL" id="PHH73516.1"/>
    </source>
</evidence>
<dbReference type="PANTHER" id="PTHR46082:SF11">
    <property type="entry name" value="AAA+ ATPASE DOMAIN-CONTAINING PROTEIN-RELATED"/>
    <property type="match status" value="1"/>
</dbReference>
<keyword evidence="4" id="KW-1185">Reference proteome</keyword>
<dbReference type="Gene3D" id="3.40.50.1580">
    <property type="entry name" value="Nucleoside phosphorylase domain"/>
    <property type="match status" value="1"/>
</dbReference>
<comment type="caution">
    <text evidence="3">The sequence shown here is derived from an EMBL/GenBank/DDBJ whole genome shotgun (WGS) entry which is preliminary data.</text>
</comment>
<dbReference type="PANTHER" id="PTHR46082">
    <property type="entry name" value="ATP/GTP-BINDING PROTEIN-RELATED"/>
    <property type="match status" value="1"/>
</dbReference>
<organism evidence="3 4">
    <name type="scientific">Ophiocordyceps camponoti-rufipedis</name>
    <dbReference type="NCBI Taxonomy" id="2004952"/>
    <lineage>
        <taxon>Eukaryota</taxon>
        <taxon>Fungi</taxon>
        <taxon>Dikarya</taxon>
        <taxon>Ascomycota</taxon>
        <taxon>Pezizomycotina</taxon>
        <taxon>Sordariomycetes</taxon>
        <taxon>Hypocreomycetidae</taxon>
        <taxon>Hypocreales</taxon>
        <taxon>Ophiocordycipitaceae</taxon>
        <taxon>Ophiocordyceps</taxon>
    </lineage>
</organism>
<name>A0A2C5Z0H5_9HYPO</name>
<accession>A0A2C5Z0H5</accession>
<evidence type="ECO:0000313" key="4">
    <source>
        <dbReference type="Proteomes" id="UP000226431"/>
    </source>
</evidence>
<dbReference type="GO" id="GO:0009116">
    <property type="term" value="P:nucleoside metabolic process"/>
    <property type="evidence" value="ECO:0007669"/>
    <property type="project" value="InterPro"/>
</dbReference>
<feature type="domain" description="Nephrocystin 3-like N-terminal" evidence="2">
    <location>
        <begin position="375"/>
        <end position="424"/>
    </location>
</feature>
<reference evidence="3 4" key="1">
    <citation type="submission" date="2017-06" db="EMBL/GenBank/DDBJ databases">
        <title>Ant-infecting Ophiocordyceps genomes reveal a high diversity of potential behavioral manipulation genes and a possible major role for enterotoxins.</title>
        <authorList>
            <person name="De Bekker C."/>
            <person name="Evans H.C."/>
            <person name="Brachmann A."/>
            <person name="Hughes D.P."/>
        </authorList>
    </citation>
    <scope>NUCLEOTIDE SEQUENCE [LARGE SCALE GENOMIC DNA]</scope>
    <source>
        <strain evidence="3 4">Map16</strain>
    </source>
</reference>
<dbReference type="SUPFAM" id="SSF53167">
    <property type="entry name" value="Purine and uridine phosphorylases"/>
    <property type="match status" value="1"/>
</dbReference>
<dbReference type="GO" id="GO:0003824">
    <property type="term" value="F:catalytic activity"/>
    <property type="evidence" value="ECO:0007669"/>
    <property type="project" value="InterPro"/>
</dbReference>
<proteinExistence type="predicted"/>
<keyword evidence="1" id="KW-0677">Repeat</keyword>
<protein>
    <recommendedName>
        <fullName evidence="2">Nephrocystin 3-like N-terminal domain-containing protein</fullName>
    </recommendedName>
</protein>
<dbReference type="InterPro" id="IPR053137">
    <property type="entry name" value="NLR-like"/>
</dbReference>
<dbReference type="Proteomes" id="UP000226431">
    <property type="component" value="Unassembled WGS sequence"/>
</dbReference>
<sequence length="430" mass="47923">MSNPQDYTIGWICAVTVEAVAARAMLDEEHDAPEAIGRNDNNSYFLGRIGRHNVVIAALPDKEYGLTSAASVARDMVRSFHNVRIGLMVGIGGGVPSSKHDIRLGDVVVSDRSNGMGGVFQYDYGKAIQDSANPRFETTGHLNQPPQVLLTAVAQMKAEHMLKGHSLNEGAEKALQAIYESESFCRPPSEEDRLFKSSFIHAKNTEGCKDVCDSSFLVPRKDRVKEKGRLAIHYGLIASANTLMKNATIRDKLAEQHDILCFEMEAAGLMNHFPCLVIRGICDYSDSHKNHHWQGFAALMAAAYAKELLSFVHSSKVEEEKRLGEVLAGITKIKKNVRRLVSQQQKSEFDSVLQWLTPHEFWPQHNDFSARRQEGTGQWLLKTEEFEVWRETKGRILLCQGIPGAGKTILASSVIDSLQTRGKTSRRLYV</sequence>
<dbReference type="OrthoDB" id="4925244at2759"/>